<accession>A0A6V8PHB1</accession>
<keyword evidence="5" id="KW-0460">Magnesium</keyword>
<evidence type="ECO:0000256" key="5">
    <source>
        <dbReference type="ARBA" id="ARBA00022842"/>
    </source>
</evidence>
<dbReference type="GO" id="GO:0004019">
    <property type="term" value="F:adenylosuccinate synthase activity"/>
    <property type="evidence" value="ECO:0007669"/>
    <property type="project" value="InterPro"/>
</dbReference>
<dbReference type="InterPro" id="IPR033128">
    <property type="entry name" value="Adenylosuccin_syn_Lys_AS"/>
</dbReference>
<dbReference type="GO" id="GO:0044208">
    <property type="term" value="P:'de novo' AMP biosynthetic process"/>
    <property type="evidence" value="ECO:0007669"/>
    <property type="project" value="TreeGrafter"/>
</dbReference>
<evidence type="ECO:0000256" key="3">
    <source>
        <dbReference type="ARBA" id="ARBA00022741"/>
    </source>
</evidence>
<dbReference type="PROSITE" id="PS00513">
    <property type="entry name" value="ADENYLOSUCCIN_SYN_2"/>
    <property type="match status" value="1"/>
</dbReference>
<evidence type="ECO:0000256" key="2">
    <source>
        <dbReference type="ARBA" id="ARBA00022723"/>
    </source>
</evidence>
<organism evidence="8 9">
    <name type="scientific">Candidatus Hakubella thermalkaliphila</name>
    <dbReference type="NCBI Taxonomy" id="2754717"/>
    <lineage>
        <taxon>Bacteria</taxon>
        <taxon>Bacillati</taxon>
        <taxon>Actinomycetota</taxon>
        <taxon>Actinomycetota incertae sedis</taxon>
        <taxon>Candidatus Hakubellales</taxon>
        <taxon>Candidatus Hakubellaceae</taxon>
        <taxon>Candidatus Hakubella</taxon>
    </lineage>
</organism>
<evidence type="ECO:0000313" key="8">
    <source>
        <dbReference type="EMBL" id="GFP31638.1"/>
    </source>
</evidence>
<sequence>GGGVGKNVGVGEGAALVRPYRGASEREQERIKGSKKIGTTGKGIGPVYVDKAARTGISVGELLYPEVFKEKLKNNLVGINHLLKVLYNAPAFDLDDIYSEYMRYAERLSDCIADTDIIVKRMIDESKNLLLEGAQGILLDVDHGTYPYVTSSIAAAGGACRGLGVGPTQISCSSGICRAYLQRVG</sequence>
<keyword evidence="1" id="KW-0436">Ligase</keyword>
<dbReference type="SMART" id="SM00788">
    <property type="entry name" value="Adenylsucc_synt"/>
    <property type="match status" value="1"/>
</dbReference>
<dbReference type="Gene3D" id="1.10.300.10">
    <property type="entry name" value="Adenylosuccinate Synthetase, subunit A, domain 2"/>
    <property type="match status" value="1"/>
</dbReference>
<gene>
    <name evidence="8" type="ORF">HKBW3S34_02560</name>
</gene>
<name>A0A6V8PHB1_9ACTN</name>
<dbReference type="PANTHER" id="PTHR11846">
    <property type="entry name" value="ADENYLOSUCCINATE SYNTHETASE"/>
    <property type="match status" value="1"/>
</dbReference>
<dbReference type="InterPro" id="IPR042109">
    <property type="entry name" value="Adenylosuccinate_synth_dom1"/>
</dbReference>
<evidence type="ECO:0000313" key="9">
    <source>
        <dbReference type="Proteomes" id="UP000588083"/>
    </source>
</evidence>
<dbReference type="GO" id="GO:0046872">
    <property type="term" value="F:metal ion binding"/>
    <property type="evidence" value="ECO:0007669"/>
    <property type="project" value="UniProtKB-KW"/>
</dbReference>
<dbReference type="GO" id="GO:0046040">
    <property type="term" value="P:IMP metabolic process"/>
    <property type="evidence" value="ECO:0007669"/>
    <property type="project" value="TreeGrafter"/>
</dbReference>
<dbReference type="PANTHER" id="PTHR11846:SF0">
    <property type="entry name" value="ADENYLOSUCCINATE SYNTHETASE"/>
    <property type="match status" value="1"/>
</dbReference>
<protein>
    <submittedName>
        <fullName evidence="8">Adenylosuccinate synthase</fullName>
    </submittedName>
</protein>
<dbReference type="InterPro" id="IPR027417">
    <property type="entry name" value="P-loop_NTPase"/>
</dbReference>
<keyword evidence="2" id="KW-0479">Metal-binding</keyword>
<dbReference type="AlphaFoldDB" id="A0A6V8PHB1"/>
<dbReference type="FunFam" id="1.10.300.10:FF:000001">
    <property type="entry name" value="Adenylosuccinate synthetase"/>
    <property type="match status" value="1"/>
</dbReference>
<dbReference type="Proteomes" id="UP000588083">
    <property type="component" value="Unassembled WGS sequence"/>
</dbReference>
<proteinExistence type="inferred from homology"/>
<keyword evidence="9" id="KW-1185">Reference proteome</keyword>
<evidence type="ECO:0000256" key="1">
    <source>
        <dbReference type="ARBA" id="ARBA00022598"/>
    </source>
</evidence>
<keyword evidence="4" id="KW-0658">Purine biosynthesis</keyword>
<dbReference type="InterPro" id="IPR001114">
    <property type="entry name" value="Adenylosuccinate_synthetase"/>
</dbReference>
<dbReference type="GO" id="GO:0005525">
    <property type="term" value="F:GTP binding"/>
    <property type="evidence" value="ECO:0007669"/>
    <property type="project" value="UniProtKB-KW"/>
</dbReference>
<feature type="non-terminal residue" evidence="8">
    <location>
        <position position="185"/>
    </location>
</feature>
<comment type="caution">
    <text evidence="8">The sequence shown here is derived from an EMBL/GenBank/DDBJ whole genome shotgun (WGS) entry which is preliminary data.</text>
</comment>
<dbReference type="EMBL" id="BLRZ01000470">
    <property type="protein sequence ID" value="GFP31638.1"/>
    <property type="molecule type" value="Genomic_DNA"/>
</dbReference>
<dbReference type="RefSeq" id="WP_176238396.1">
    <property type="nucleotide sequence ID" value="NZ_BLRZ01000470.1"/>
</dbReference>
<dbReference type="InterPro" id="IPR042110">
    <property type="entry name" value="Adenylosuccinate_synth_dom2"/>
</dbReference>
<feature type="non-terminal residue" evidence="8">
    <location>
        <position position="1"/>
    </location>
</feature>
<keyword evidence="3" id="KW-0547">Nucleotide-binding</keyword>
<dbReference type="Gene3D" id="3.40.440.10">
    <property type="entry name" value="Adenylosuccinate Synthetase, subunit A, domain 1"/>
    <property type="match status" value="1"/>
</dbReference>
<feature type="active site" evidence="7">
    <location>
        <position position="51"/>
    </location>
</feature>
<dbReference type="Pfam" id="PF00709">
    <property type="entry name" value="Adenylsucc_synt"/>
    <property type="match status" value="1"/>
</dbReference>
<dbReference type="SUPFAM" id="SSF52540">
    <property type="entry name" value="P-loop containing nucleoside triphosphate hydrolases"/>
    <property type="match status" value="1"/>
</dbReference>
<evidence type="ECO:0000256" key="4">
    <source>
        <dbReference type="ARBA" id="ARBA00022755"/>
    </source>
</evidence>
<keyword evidence="6" id="KW-0342">GTP-binding</keyword>
<evidence type="ECO:0000256" key="6">
    <source>
        <dbReference type="ARBA" id="ARBA00023134"/>
    </source>
</evidence>
<evidence type="ECO:0000256" key="7">
    <source>
        <dbReference type="PROSITE-ProRule" id="PRU10134"/>
    </source>
</evidence>
<dbReference type="HAMAP" id="MF_00011">
    <property type="entry name" value="Adenylosucc_synth"/>
    <property type="match status" value="1"/>
</dbReference>
<dbReference type="GO" id="GO:0005737">
    <property type="term" value="C:cytoplasm"/>
    <property type="evidence" value="ECO:0007669"/>
    <property type="project" value="TreeGrafter"/>
</dbReference>
<reference evidence="8 9" key="1">
    <citation type="journal article" date="2020" name="Front. Microbiol.">
        <title>Single-cell genomics of novel Actinobacteria with the Wood-Ljungdahl pathway discovered in a serpentinizing system.</title>
        <authorList>
            <person name="Merino N."/>
            <person name="Kawai M."/>
            <person name="Boyd E.S."/>
            <person name="Colman D.R."/>
            <person name="McGlynn S.E."/>
            <person name="Nealson K.H."/>
            <person name="Kurokawa K."/>
            <person name="Hongoh Y."/>
        </authorList>
    </citation>
    <scope>NUCLEOTIDE SEQUENCE [LARGE SCALE GENOMIC DNA]</scope>
    <source>
        <strain evidence="8 9">S34</strain>
    </source>
</reference>